<accession>A0A8T3BDL0</accession>
<dbReference type="Proteomes" id="UP000829196">
    <property type="component" value="Unassembled WGS sequence"/>
</dbReference>
<keyword evidence="2" id="KW-1185">Reference proteome</keyword>
<gene>
    <name evidence="1" type="ORF">KFK09_011698</name>
</gene>
<dbReference type="EMBL" id="JAGYWB010000009">
    <property type="protein sequence ID" value="KAI0511076.1"/>
    <property type="molecule type" value="Genomic_DNA"/>
</dbReference>
<proteinExistence type="predicted"/>
<dbReference type="AlphaFoldDB" id="A0A8T3BDL0"/>
<evidence type="ECO:0000313" key="1">
    <source>
        <dbReference type="EMBL" id="KAI0511076.1"/>
    </source>
</evidence>
<reference evidence="1" key="1">
    <citation type="journal article" date="2022" name="Front. Genet.">
        <title>Chromosome-Scale Assembly of the Dendrobium nobile Genome Provides Insights Into the Molecular Mechanism of the Biosynthesis of the Medicinal Active Ingredient of Dendrobium.</title>
        <authorList>
            <person name="Xu Q."/>
            <person name="Niu S.-C."/>
            <person name="Li K.-L."/>
            <person name="Zheng P.-J."/>
            <person name="Zhang X.-J."/>
            <person name="Jia Y."/>
            <person name="Liu Y."/>
            <person name="Niu Y.-X."/>
            <person name="Yu L.-H."/>
            <person name="Chen D.-F."/>
            <person name="Zhang G.-Q."/>
        </authorList>
    </citation>
    <scope>NUCLEOTIDE SEQUENCE</scope>
    <source>
        <tissue evidence="1">Leaf</tissue>
    </source>
</reference>
<organism evidence="1 2">
    <name type="scientific">Dendrobium nobile</name>
    <name type="common">Orchid</name>
    <dbReference type="NCBI Taxonomy" id="94219"/>
    <lineage>
        <taxon>Eukaryota</taxon>
        <taxon>Viridiplantae</taxon>
        <taxon>Streptophyta</taxon>
        <taxon>Embryophyta</taxon>
        <taxon>Tracheophyta</taxon>
        <taxon>Spermatophyta</taxon>
        <taxon>Magnoliopsida</taxon>
        <taxon>Liliopsida</taxon>
        <taxon>Asparagales</taxon>
        <taxon>Orchidaceae</taxon>
        <taxon>Epidendroideae</taxon>
        <taxon>Malaxideae</taxon>
        <taxon>Dendrobiinae</taxon>
        <taxon>Dendrobium</taxon>
    </lineage>
</organism>
<name>A0A8T3BDL0_DENNO</name>
<comment type="caution">
    <text evidence="1">The sequence shown here is derived from an EMBL/GenBank/DDBJ whole genome shotgun (WGS) entry which is preliminary data.</text>
</comment>
<evidence type="ECO:0000313" key="2">
    <source>
        <dbReference type="Proteomes" id="UP000829196"/>
    </source>
</evidence>
<sequence length="49" mass="5600">MEATHKDIFCIYLLLQQSVTSLFYISIHSLDCIIETFFGGDALSTLNTW</sequence>
<protein>
    <submittedName>
        <fullName evidence="1">Uncharacterized protein</fullName>
    </submittedName>
</protein>